<accession>A0A9D2REM9</accession>
<evidence type="ECO:0000256" key="4">
    <source>
        <dbReference type="ARBA" id="ARBA00022801"/>
    </source>
</evidence>
<sequence length="692" mass="77700">MSHNPLLTPINELVDYSAIQASHVVPAIDQLLAQAKTAVEQVQDSEGHSWETLVDPLEDAVAPLWRAWTIVGHLNSVVNTPELRDAYNSRLPHVTEFSTWLGLNAKLFAKYQALRASDDYTQLSKARQRVVDLALRDFRLSGVELEGAQRERYAELSEQQAAASQRFSENVLDSIDGWHLLIPFEDSSRVAGIPADVLQAAATAAKAAGHEQSYLLTLKMPCYLPVMQYAQDRFLRETLYRAYATIASDQAEDLSKDNSKVIEELLSLRAEEAQLLGYQHFAELRLETRMAESAEQVVSFLHDLAKRSKAFAQQDLTELKAFAHTHLQLDELMPWDVPYAAERLREQRYDYSEDEIKQYFTEPTVLKGLFTVTQRLFGLSFQAISAPGWHADVQAYEVYNSTQQLKGYLYIDLYARTGKQGGAWVNSERERRLTADGVDVPVVYLVCNFSAPQGDTPALLTHDDVITLFHESGHALHALVSEVDEPAVSAFRAVEWDAIELPSQFMENFCWEWSVIQELSSHVATGQPLPRELFDKLLAAKNFQSGMMMVRQLEFALFDMLIHQANAGLSIAEVLHTLSQVRDQVAVIHPPAWHRFPHAFSHLFAGGYGAGYYSYKWAEVLSADAYAAFEEASSTHDRNTLHADTGRRFLKEVLAVGGTRSAAESFEAFRGRSPQVDALLRHSGFVTTESSL</sequence>
<evidence type="ECO:0000256" key="1">
    <source>
        <dbReference type="ARBA" id="ARBA00006040"/>
    </source>
</evidence>
<dbReference type="InterPro" id="IPR024079">
    <property type="entry name" value="MetalloPept_cat_dom_sf"/>
</dbReference>
<dbReference type="InterPro" id="IPR045090">
    <property type="entry name" value="Pept_M3A_M3B"/>
</dbReference>
<reference evidence="12" key="1">
    <citation type="journal article" date="2021" name="PeerJ">
        <title>Extensive microbial diversity within the chicken gut microbiome revealed by metagenomics and culture.</title>
        <authorList>
            <person name="Gilroy R."/>
            <person name="Ravi A."/>
            <person name="Getino M."/>
            <person name="Pursley I."/>
            <person name="Horton D.L."/>
            <person name="Alikhan N.F."/>
            <person name="Baker D."/>
            <person name="Gharbi K."/>
            <person name="Hall N."/>
            <person name="Watson M."/>
            <person name="Adriaenssens E.M."/>
            <person name="Foster-Nyarko E."/>
            <person name="Jarju S."/>
            <person name="Secka A."/>
            <person name="Antonio M."/>
            <person name="Oren A."/>
            <person name="Chaudhuri R.R."/>
            <person name="La Ragione R."/>
            <person name="Hildebrand F."/>
            <person name="Pallen M.J."/>
        </authorList>
    </citation>
    <scope>NUCLEOTIDE SEQUENCE</scope>
    <source>
        <strain evidence="12">9264</strain>
    </source>
</reference>
<comment type="similarity">
    <text evidence="1 9">Belongs to the peptidase M3 family.</text>
</comment>
<gene>
    <name evidence="12" type="ORF">H9906_00165</name>
</gene>
<comment type="catalytic activity">
    <reaction evidence="7">
        <text>Hydrolysis of oligopeptides, with broad specificity. Gly or Ala commonly occur as P1 or P1' residues, but more distant residues are also important, as is shown by the fact that Z-Gly-Pro-Gly-|-Gly-Pro-Ala is cleaved, but not Z-(Gly)(5).</text>
        <dbReference type="EC" id="3.4.24.70"/>
    </reaction>
</comment>
<evidence type="ECO:0000256" key="9">
    <source>
        <dbReference type="RuleBase" id="RU003435"/>
    </source>
</evidence>
<dbReference type="CDD" id="cd06456">
    <property type="entry name" value="M3A_DCP"/>
    <property type="match status" value="1"/>
</dbReference>
<dbReference type="GO" id="GO:0004222">
    <property type="term" value="F:metalloendopeptidase activity"/>
    <property type="evidence" value="ECO:0007669"/>
    <property type="project" value="UniProtKB-EC"/>
</dbReference>
<keyword evidence="6 9" id="KW-0482">Metalloprotease</keyword>
<comment type="cofactor">
    <cofactor evidence="9">
        <name>Zn(2+)</name>
        <dbReference type="ChEBI" id="CHEBI:29105"/>
    </cofactor>
    <text evidence="9">Binds 1 zinc ion.</text>
</comment>
<dbReference type="GO" id="GO:0006518">
    <property type="term" value="P:peptide metabolic process"/>
    <property type="evidence" value="ECO:0007669"/>
    <property type="project" value="TreeGrafter"/>
</dbReference>
<keyword evidence="4 9" id="KW-0378">Hydrolase</keyword>
<comment type="caution">
    <text evidence="12">The sequence shown here is derived from an EMBL/GenBank/DDBJ whole genome shotgun (WGS) entry which is preliminary data.</text>
</comment>
<name>A0A9D2REM9_9BURK</name>
<keyword evidence="2 9" id="KW-0645">Protease</keyword>
<dbReference type="GO" id="GO:0005829">
    <property type="term" value="C:cytosol"/>
    <property type="evidence" value="ECO:0007669"/>
    <property type="project" value="UniProtKB-ARBA"/>
</dbReference>
<evidence type="ECO:0000256" key="6">
    <source>
        <dbReference type="ARBA" id="ARBA00023049"/>
    </source>
</evidence>
<evidence type="ECO:0000256" key="3">
    <source>
        <dbReference type="ARBA" id="ARBA00022723"/>
    </source>
</evidence>
<dbReference type="Pfam" id="PF01432">
    <property type="entry name" value="Peptidase_M3"/>
    <property type="match status" value="1"/>
</dbReference>
<evidence type="ECO:0000313" key="12">
    <source>
        <dbReference type="EMBL" id="HJD43430.1"/>
    </source>
</evidence>
<dbReference type="SUPFAM" id="SSF55486">
    <property type="entry name" value="Metalloproteases ('zincins'), catalytic domain"/>
    <property type="match status" value="1"/>
</dbReference>
<dbReference type="Pfam" id="PF19310">
    <property type="entry name" value="TOP_N"/>
    <property type="match status" value="1"/>
</dbReference>
<dbReference type="FunFam" id="3.40.390.10:FF:000009">
    <property type="entry name" value="Oligopeptidase A"/>
    <property type="match status" value="1"/>
</dbReference>
<evidence type="ECO:0000256" key="5">
    <source>
        <dbReference type="ARBA" id="ARBA00022833"/>
    </source>
</evidence>
<dbReference type="EMBL" id="DWUQ01000002">
    <property type="protein sequence ID" value="HJD43430.1"/>
    <property type="molecule type" value="Genomic_DNA"/>
</dbReference>
<feature type="domain" description="Oligopeptidase A N-terminal" evidence="11">
    <location>
        <begin position="28"/>
        <end position="150"/>
    </location>
</feature>
<evidence type="ECO:0000256" key="7">
    <source>
        <dbReference type="ARBA" id="ARBA00024603"/>
    </source>
</evidence>
<reference evidence="12" key="2">
    <citation type="submission" date="2021-04" db="EMBL/GenBank/DDBJ databases">
        <authorList>
            <person name="Gilroy R."/>
        </authorList>
    </citation>
    <scope>NUCLEOTIDE SEQUENCE</scope>
    <source>
        <strain evidence="12">9264</strain>
    </source>
</reference>
<dbReference type="GO" id="GO:0006508">
    <property type="term" value="P:proteolysis"/>
    <property type="evidence" value="ECO:0007669"/>
    <property type="project" value="UniProtKB-KW"/>
</dbReference>
<evidence type="ECO:0000259" key="11">
    <source>
        <dbReference type="Pfam" id="PF19310"/>
    </source>
</evidence>
<dbReference type="InterPro" id="IPR045666">
    <property type="entry name" value="OpdA_N"/>
</dbReference>
<keyword evidence="3 9" id="KW-0479">Metal-binding</keyword>
<dbReference type="PANTHER" id="PTHR11804">
    <property type="entry name" value="PROTEASE M3 THIMET OLIGOPEPTIDASE-RELATED"/>
    <property type="match status" value="1"/>
</dbReference>
<evidence type="ECO:0000256" key="2">
    <source>
        <dbReference type="ARBA" id="ARBA00022670"/>
    </source>
</evidence>
<dbReference type="InterPro" id="IPR034005">
    <property type="entry name" value="M3A_DCP"/>
</dbReference>
<dbReference type="Gene3D" id="1.10.1370.10">
    <property type="entry name" value="Neurolysin, domain 3"/>
    <property type="match status" value="1"/>
</dbReference>
<dbReference type="Proteomes" id="UP000823889">
    <property type="component" value="Unassembled WGS sequence"/>
</dbReference>
<evidence type="ECO:0000256" key="8">
    <source>
        <dbReference type="ARBA" id="ARBA00026100"/>
    </source>
</evidence>
<dbReference type="GO" id="GO:0046872">
    <property type="term" value="F:metal ion binding"/>
    <property type="evidence" value="ECO:0007669"/>
    <property type="project" value="UniProtKB-UniRule"/>
</dbReference>
<dbReference type="InterPro" id="IPR001567">
    <property type="entry name" value="Pept_M3A_M3B_dom"/>
</dbReference>
<protein>
    <recommendedName>
        <fullName evidence="8">oligopeptidase A</fullName>
        <ecNumber evidence="8">3.4.24.70</ecNumber>
    </recommendedName>
</protein>
<proteinExistence type="inferred from homology"/>
<keyword evidence="5 9" id="KW-0862">Zinc</keyword>
<feature type="domain" description="Peptidase M3A/M3B catalytic" evidence="10">
    <location>
        <begin position="226"/>
        <end position="684"/>
    </location>
</feature>
<dbReference type="EC" id="3.4.24.70" evidence="8"/>
<organism evidence="12 13">
    <name type="scientific">Candidatus Paenalcaligenes intestinipullorum</name>
    <dbReference type="NCBI Taxonomy" id="2838718"/>
    <lineage>
        <taxon>Bacteria</taxon>
        <taxon>Pseudomonadati</taxon>
        <taxon>Pseudomonadota</taxon>
        <taxon>Betaproteobacteria</taxon>
        <taxon>Burkholderiales</taxon>
        <taxon>Alcaligenaceae</taxon>
        <taxon>Paenalcaligenes</taxon>
    </lineage>
</organism>
<evidence type="ECO:0000313" key="13">
    <source>
        <dbReference type="Proteomes" id="UP000823889"/>
    </source>
</evidence>
<dbReference type="InterPro" id="IPR024077">
    <property type="entry name" value="Neurolysin/TOP_dom2"/>
</dbReference>
<dbReference type="Gene3D" id="3.40.390.10">
    <property type="entry name" value="Collagenase (Catalytic Domain)"/>
    <property type="match status" value="1"/>
</dbReference>
<dbReference type="PANTHER" id="PTHR11804:SF84">
    <property type="entry name" value="SACCHAROLYSIN"/>
    <property type="match status" value="1"/>
</dbReference>
<evidence type="ECO:0000259" key="10">
    <source>
        <dbReference type="Pfam" id="PF01432"/>
    </source>
</evidence>
<dbReference type="AlphaFoldDB" id="A0A9D2REM9"/>